<keyword evidence="2" id="KW-0040">ANK repeat</keyword>
<feature type="domain" description="SOCS box" evidence="3">
    <location>
        <begin position="159"/>
        <end position="204"/>
    </location>
</feature>
<dbReference type="SMART" id="SM00969">
    <property type="entry name" value="SOCS_box"/>
    <property type="match status" value="1"/>
</dbReference>
<dbReference type="PROSITE" id="PS50225">
    <property type="entry name" value="SOCS"/>
    <property type="match status" value="1"/>
</dbReference>
<protein>
    <submittedName>
        <fullName evidence="4">SOCS box domain-containing protein</fullName>
    </submittedName>
</protein>
<proteinExistence type="predicted"/>
<dbReference type="Proteomes" id="UP000887116">
    <property type="component" value="Unassembled WGS sequence"/>
</dbReference>
<name>A0A8X6KPH6_TRICU</name>
<dbReference type="Pfam" id="PF07525">
    <property type="entry name" value="SOCS_box"/>
    <property type="match status" value="1"/>
</dbReference>
<dbReference type="InterPro" id="IPR036036">
    <property type="entry name" value="SOCS_box-like_dom_sf"/>
</dbReference>
<keyword evidence="5" id="KW-1185">Reference proteome</keyword>
<dbReference type="PANTHER" id="PTHR20966">
    <property type="entry name" value="ANKYRIN REPEAT AND SOCS BOX PROTEIN 17"/>
    <property type="match status" value="1"/>
</dbReference>
<keyword evidence="1" id="KW-0833">Ubl conjugation pathway</keyword>
<evidence type="ECO:0000313" key="4">
    <source>
        <dbReference type="EMBL" id="GFQ79851.1"/>
    </source>
</evidence>
<dbReference type="InterPro" id="IPR039147">
    <property type="entry name" value="ASB17"/>
</dbReference>
<dbReference type="CDD" id="cd03587">
    <property type="entry name" value="SOCS"/>
    <property type="match status" value="1"/>
</dbReference>
<accession>A0A8X6KPH6</accession>
<sequence length="209" mass="24256">MVFFLTHAHNSRLQFAGTRFVDLRLRVPLRVPPVFLSAIYNKPQLLLLLLRHGATVDERQTGSRSDDWDLNMLLRHLTRILWASLGTDFEDTPWDTTVVSSTLHDVWECLRFLLRVIKQIQMGELEFSLMNFDPGGLTVTSSSHEFIRSVSEKGIVPKLKSRYLEPSELKHLCRLVIRDSLNINWNLPYGIFSLPLPKVLQRYVNLEED</sequence>
<dbReference type="SUPFAM" id="SSF158235">
    <property type="entry name" value="SOCS box-like"/>
    <property type="match status" value="1"/>
</dbReference>
<dbReference type="AlphaFoldDB" id="A0A8X6KPH6"/>
<dbReference type="Gene3D" id="1.10.750.20">
    <property type="entry name" value="SOCS box"/>
    <property type="match status" value="1"/>
</dbReference>
<gene>
    <name evidence="4" type="primary">AVEN_189177_1</name>
    <name evidence="4" type="ORF">TNCT_435791</name>
</gene>
<reference evidence="4" key="1">
    <citation type="submission" date="2020-07" db="EMBL/GenBank/DDBJ databases">
        <title>Multicomponent nature underlies the extraordinary mechanical properties of spider dragline silk.</title>
        <authorList>
            <person name="Kono N."/>
            <person name="Nakamura H."/>
            <person name="Mori M."/>
            <person name="Yoshida Y."/>
            <person name="Ohtoshi R."/>
            <person name="Malay A.D."/>
            <person name="Moran D.A.P."/>
            <person name="Tomita M."/>
            <person name="Numata K."/>
            <person name="Arakawa K."/>
        </authorList>
    </citation>
    <scope>NUCLEOTIDE SEQUENCE</scope>
</reference>
<organism evidence="4 5">
    <name type="scientific">Trichonephila clavata</name>
    <name type="common">Joro spider</name>
    <name type="synonym">Nephila clavata</name>
    <dbReference type="NCBI Taxonomy" id="2740835"/>
    <lineage>
        <taxon>Eukaryota</taxon>
        <taxon>Metazoa</taxon>
        <taxon>Ecdysozoa</taxon>
        <taxon>Arthropoda</taxon>
        <taxon>Chelicerata</taxon>
        <taxon>Arachnida</taxon>
        <taxon>Araneae</taxon>
        <taxon>Araneomorphae</taxon>
        <taxon>Entelegynae</taxon>
        <taxon>Araneoidea</taxon>
        <taxon>Nephilidae</taxon>
        <taxon>Trichonephila</taxon>
    </lineage>
</organism>
<dbReference type="EMBL" id="BMAO01022148">
    <property type="protein sequence ID" value="GFQ79851.1"/>
    <property type="molecule type" value="Genomic_DNA"/>
</dbReference>
<dbReference type="GO" id="GO:0035556">
    <property type="term" value="P:intracellular signal transduction"/>
    <property type="evidence" value="ECO:0007669"/>
    <property type="project" value="InterPro"/>
</dbReference>
<evidence type="ECO:0000259" key="3">
    <source>
        <dbReference type="PROSITE" id="PS50225"/>
    </source>
</evidence>
<dbReference type="PANTHER" id="PTHR20966:SF2">
    <property type="entry name" value="ANKYRIN REPEAT AND SOCS BOX PROTEIN 17"/>
    <property type="match status" value="1"/>
</dbReference>
<dbReference type="InterPro" id="IPR001496">
    <property type="entry name" value="SOCS_box"/>
</dbReference>
<evidence type="ECO:0000256" key="2">
    <source>
        <dbReference type="ARBA" id="ARBA00023043"/>
    </source>
</evidence>
<dbReference type="OrthoDB" id="6411810at2759"/>
<comment type="caution">
    <text evidence="4">The sequence shown here is derived from an EMBL/GenBank/DDBJ whole genome shotgun (WGS) entry which is preliminary data.</text>
</comment>
<evidence type="ECO:0000256" key="1">
    <source>
        <dbReference type="ARBA" id="ARBA00022786"/>
    </source>
</evidence>
<evidence type="ECO:0000313" key="5">
    <source>
        <dbReference type="Proteomes" id="UP000887116"/>
    </source>
</evidence>